<evidence type="ECO:0000313" key="4">
    <source>
        <dbReference type="Proteomes" id="UP001058860"/>
    </source>
</evidence>
<evidence type="ECO:0000256" key="2">
    <source>
        <dbReference type="SAM" id="SignalP"/>
    </source>
</evidence>
<proteinExistence type="predicted"/>
<organism evidence="3 4">
    <name type="scientific">Svornostia abyssi</name>
    <dbReference type="NCBI Taxonomy" id="2898438"/>
    <lineage>
        <taxon>Bacteria</taxon>
        <taxon>Bacillati</taxon>
        <taxon>Actinomycetota</taxon>
        <taxon>Thermoleophilia</taxon>
        <taxon>Solirubrobacterales</taxon>
        <taxon>Baekduiaceae</taxon>
        <taxon>Svornostia</taxon>
    </lineage>
</organism>
<accession>A0ABY5PMA9</accession>
<gene>
    <name evidence="3" type="ORF">LRS13_10060</name>
</gene>
<feature type="compositionally biased region" description="Low complexity" evidence="1">
    <location>
        <begin position="136"/>
        <end position="148"/>
    </location>
</feature>
<reference evidence="4" key="1">
    <citation type="submission" date="2021-11" db="EMBL/GenBank/DDBJ databases">
        <title>Cultivation dependent microbiological survey of springs from the worlds oldest radium mine currently devoted to the extraction of radon-saturated water.</title>
        <authorList>
            <person name="Kapinusova G."/>
            <person name="Smrhova T."/>
            <person name="Strejcek M."/>
            <person name="Suman J."/>
            <person name="Jani K."/>
            <person name="Pajer P."/>
            <person name="Uhlik O."/>
        </authorList>
    </citation>
    <scope>NUCLEOTIDE SEQUENCE [LARGE SCALE GENOMIC DNA]</scope>
    <source>
        <strain evidence="4">J379</strain>
    </source>
</reference>
<evidence type="ECO:0000313" key="3">
    <source>
        <dbReference type="EMBL" id="UUY05838.1"/>
    </source>
</evidence>
<dbReference type="RefSeq" id="WP_353866279.1">
    <property type="nucleotide sequence ID" value="NZ_CP088295.1"/>
</dbReference>
<keyword evidence="4" id="KW-1185">Reference proteome</keyword>
<feature type="signal peptide" evidence="2">
    <location>
        <begin position="1"/>
        <end position="26"/>
    </location>
</feature>
<name>A0ABY5PMA9_9ACTN</name>
<feature type="region of interest" description="Disordered" evidence="1">
    <location>
        <begin position="136"/>
        <end position="162"/>
    </location>
</feature>
<dbReference type="EMBL" id="CP088295">
    <property type="protein sequence ID" value="UUY05838.1"/>
    <property type="molecule type" value="Genomic_DNA"/>
</dbReference>
<keyword evidence="2" id="KW-0732">Signal</keyword>
<protein>
    <submittedName>
        <fullName evidence="3">Uncharacterized protein</fullName>
    </submittedName>
</protein>
<evidence type="ECO:0000256" key="1">
    <source>
        <dbReference type="SAM" id="MobiDB-lite"/>
    </source>
</evidence>
<sequence>MSRRSLTTTIVAAGGLAVLCAGPATAATTPTTVGGPYGVGVVKPAATAPCDQELRLGVRFTKASKRAGVREVRVQLRGTKTGLTVPFVTPRFTTVRLSPACGTTVTVEYRVTRKTKTMRTATSATKRYRVVIAARPAAPTGPGGVPQEPGGPPPLPAASAKDPDGVRTWLALADLRSGGSRKGQTCVQTAVDSPDGRSVVGSTFCGLPEEDAVVAAATTLNGRTVVSGVVGTQVTALTVTGPFGTQTITPSKSEDASDEAGEIIAVYDAAAVAPEQLQLQATLADGRVLSFTDIRRLNWRSAGGARI</sequence>
<feature type="chain" id="PRO_5046761541" evidence="2">
    <location>
        <begin position="27"/>
        <end position="307"/>
    </location>
</feature>
<dbReference type="Proteomes" id="UP001058860">
    <property type="component" value="Chromosome"/>
</dbReference>